<dbReference type="RefSeq" id="WP_108851890.1">
    <property type="nucleotide sequence ID" value="NZ_OMOQ01000001.1"/>
</dbReference>
<evidence type="ECO:0000256" key="1">
    <source>
        <dbReference type="SAM" id="MobiDB-lite"/>
    </source>
</evidence>
<evidence type="ECO:0000313" key="2">
    <source>
        <dbReference type="EMBL" id="SPH17443.1"/>
    </source>
</evidence>
<dbReference type="Proteomes" id="UP000244924">
    <property type="component" value="Unassembled WGS sequence"/>
</dbReference>
<gene>
    <name evidence="2" type="primary">yfdE</name>
    <name evidence="2" type="ORF">DEA8626_00965</name>
</gene>
<organism evidence="2 3">
    <name type="scientific">Albidovulum aquaemixtae</name>
    <dbReference type="NCBI Taxonomy" id="1542388"/>
    <lineage>
        <taxon>Bacteria</taxon>
        <taxon>Pseudomonadati</taxon>
        <taxon>Pseudomonadota</taxon>
        <taxon>Alphaproteobacteria</taxon>
        <taxon>Rhodobacterales</taxon>
        <taxon>Paracoccaceae</taxon>
        <taxon>Albidovulum</taxon>
    </lineage>
</organism>
<dbReference type="Pfam" id="PF02515">
    <property type="entry name" value="CoA_transf_3"/>
    <property type="match status" value="1"/>
</dbReference>
<dbReference type="GO" id="GO:0016740">
    <property type="term" value="F:transferase activity"/>
    <property type="evidence" value="ECO:0007669"/>
    <property type="project" value="UniProtKB-KW"/>
</dbReference>
<name>A0A2R8B4K8_9RHOB</name>
<dbReference type="InterPro" id="IPR003673">
    <property type="entry name" value="CoA-Trfase_fam_III"/>
</dbReference>
<keyword evidence="2" id="KW-0808">Transferase</keyword>
<dbReference type="EC" id="2.8.3.19" evidence="2"/>
<dbReference type="InterPro" id="IPR023606">
    <property type="entry name" value="CoA-Trfase_III_dom_1_sf"/>
</dbReference>
<evidence type="ECO:0000313" key="3">
    <source>
        <dbReference type="Proteomes" id="UP000244924"/>
    </source>
</evidence>
<dbReference type="OrthoDB" id="7208981at2"/>
<dbReference type="InterPro" id="IPR044855">
    <property type="entry name" value="CoA-Trfase_III_dom3_sf"/>
</dbReference>
<dbReference type="Gene3D" id="3.30.1540.10">
    <property type="entry name" value="formyl-coa transferase, domain 3"/>
    <property type="match status" value="1"/>
</dbReference>
<sequence length="361" mass="38537">MTGPLKGLRIVEIAGLGPTPFAAMMLADMGADVVRIERPGNRHLLGLDYDILNRSRGFVTLDLKAEVDRAAARRLIDAADGLIEGLRPGAMERLDLGPGDFPDNPRLVYGRMTGWGQAGPLARAAGHDINYIALSGALHAVGPSDRPIPPLNLLGDFGGGGIYLAFGMVCGFLEAARSGQGQVVDAAIIDGTAHLMAMIQAMAAGGKWTDRREANILDGAAPFYGTYRCKCGGFLAVGAIEPKFWAEFLERVGLDPAGLPDQMDEARWPEARRIVAERLAERTRDEWAALLEGTDACAAPVLKIAEAPQHPHNAARRTYITHEDVTQAAPAPRLSRTPGAIRPGSQTKPMDLGALLKEWGA</sequence>
<dbReference type="PANTHER" id="PTHR48228">
    <property type="entry name" value="SUCCINYL-COA--D-CITRAMALATE COA-TRANSFERASE"/>
    <property type="match status" value="1"/>
</dbReference>
<dbReference type="EMBL" id="OMOQ01000001">
    <property type="protein sequence ID" value="SPH17443.1"/>
    <property type="molecule type" value="Genomic_DNA"/>
</dbReference>
<reference evidence="2 3" key="1">
    <citation type="submission" date="2018-03" db="EMBL/GenBank/DDBJ databases">
        <authorList>
            <person name="Keele B.F."/>
        </authorList>
    </citation>
    <scope>NUCLEOTIDE SEQUENCE [LARGE SCALE GENOMIC DNA]</scope>
    <source>
        <strain evidence="2 3">CECT 8626</strain>
    </source>
</reference>
<dbReference type="SUPFAM" id="SSF89796">
    <property type="entry name" value="CoA-transferase family III (CaiB/BaiF)"/>
    <property type="match status" value="1"/>
</dbReference>
<dbReference type="InterPro" id="IPR050509">
    <property type="entry name" value="CoA-transferase_III"/>
</dbReference>
<keyword evidence="3" id="KW-1185">Reference proteome</keyword>
<dbReference type="PANTHER" id="PTHR48228:SF5">
    <property type="entry name" value="ALPHA-METHYLACYL-COA RACEMASE"/>
    <property type="match status" value="1"/>
</dbReference>
<dbReference type="Gene3D" id="3.40.50.10540">
    <property type="entry name" value="Crotonobetainyl-coa:carnitine coa-transferase, domain 1"/>
    <property type="match status" value="1"/>
</dbReference>
<accession>A0A2R8B4K8</accession>
<protein>
    <submittedName>
        <fullName evidence="2">Acetyl-CoA:oxalate CoA-transferase</fullName>
        <ecNumber evidence="2">2.8.3.19</ecNumber>
    </submittedName>
</protein>
<dbReference type="AlphaFoldDB" id="A0A2R8B4K8"/>
<feature type="region of interest" description="Disordered" evidence="1">
    <location>
        <begin position="326"/>
        <end position="350"/>
    </location>
</feature>
<proteinExistence type="predicted"/>